<dbReference type="InterPro" id="IPR036747">
    <property type="entry name" value="ASF1-like_sf"/>
</dbReference>
<evidence type="ECO:0000313" key="8">
    <source>
        <dbReference type="Proteomes" id="UP000008312"/>
    </source>
</evidence>
<dbReference type="OMA" id="SSNCAYI"/>
<name>D8M3M0_BLAHO</name>
<keyword evidence="3" id="KW-0805">Transcription regulation</keyword>
<dbReference type="GeneID" id="24919765"/>
<dbReference type="PANTHER" id="PTHR12040">
    <property type="entry name" value="ANTI-SILENCING PROTEIN 1"/>
    <property type="match status" value="1"/>
</dbReference>
<evidence type="ECO:0000256" key="5">
    <source>
        <dbReference type="ARBA" id="ARBA00023186"/>
    </source>
</evidence>
<sequence length="153" mass="17647">MAQFLDNFPIINVVNVNVLDNPSSITNPFQFEIIFEARCDLEDDLEWKMTYVGDYRSTEGDQVLDDVLVGPITQGTHKFCFQANAPNLEIIPDDCLIGVTVILITCCYHNHEFIRIGYYISNTCDSNWKDFSQIQREIHADKPRVTHTPICWE</sequence>
<dbReference type="Gene3D" id="2.60.40.1490">
    <property type="entry name" value="Histone chaperone ASF1-like"/>
    <property type="match status" value="1"/>
</dbReference>
<proteinExistence type="inferred from homology"/>
<dbReference type="OrthoDB" id="29755at2759"/>
<protein>
    <submittedName>
        <fullName evidence="7">Uncharacterized protein</fullName>
    </submittedName>
</protein>
<dbReference type="Proteomes" id="UP000008312">
    <property type="component" value="Unassembled WGS sequence"/>
</dbReference>
<dbReference type="EMBL" id="FN668650">
    <property type="protein sequence ID" value="CBK22493.2"/>
    <property type="molecule type" value="Genomic_DNA"/>
</dbReference>
<gene>
    <name evidence="7" type="ORF">GSBLH_T00002612001</name>
</gene>
<comment type="subcellular location">
    <subcellularLocation>
        <location evidence="1">Nucleus</location>
    </subcellularLocation>
</comment>
<dbReference type="SUPFAM" id="SSF101546">
    <property type="entry name" value="ASF1-like"/>
    <property type="match status" value="1"/>
</dbReference>
<dbReference type="AlphaFoldDB" id="D8M3M0"/>
<dbReference type="GO" id="GO:0005634">
    <property type="term" value="C:nucleus"/>
    <property type="evidence" value="ECO:0007669"/>
    <property type="project" value="UniProtKB-SubCell"/>
</dbReference>
<evidence type="ECO:0000256" key="1">
    <source>
        <dbReference type="ARBA" id="ARBA00004123"/>
    </source>
</evidence>
<dbReference type="GO" id="GO:0006335">
    <property type="term" value="P:DNA replication-dependent chromatin assembly"/>
    <property type="evidence" value="ECO:0007669"/>
    <property type="project" value="TreeGrafter"/>
</dbReference>
<evidence type="ECO:0000256" key="3">
    <source>
        <dbReference type="ARBA" id="ARBA00023015"/>
    </source>
</evidence>
<dbReference type="RefSeq" id="XP_012896541.1">
    <property type="nucleotide sequence ID" value="XM_013041087.1"/>
</dbReference>
<evidence type="ECO:0000313" key="7">
    <source>
        <dbReference type="EMBL" id="CBK22493.2"/>
    </source>
</evidence>
<keyword evidence="5" id="KW-0143">Chaperone</keyword>
<evidence type="ECO:0000256" key="4">
    <source>
        <dbReference type="ARBA" id="ARBA00023163"/>
    </source>
</evidence>
<dbReference type="InParanoid" id="D8M3M0"/>
<comment type="similarity">
    <text evidence="2">Belongs to the ASF1 family.</text>
</comment>
<dbReference type="Pfam" id="PF04729">
    <property type="entry name" value="ASF1_hist_chap"/>
    <property type="match status" value="1"/>
</dbReference>
<evidence type="ECO:0000256" key="6">
    <source>
        <dbReference type="ARBA" id="ARBA00023242"/>
    </source>
</evidence>
<dbReference type="GO" id="GO:0042393">
    <property type="term" value="F:histone binding"/>
    <property type="evidence" value="ECO:0007669"/>
    <property type="project" value="TreeGrafter"/>
</dbReference>
<evidence type="ECO:0000256" key="2">
    <source>
        <dbReference type="ARBA" id="ARBA00006051"/>
    </source>
</evidence>
<dbReference type="PANTHER" id="PTHR12040:SF0">
    <property type="entry name" value="HISTONE CHAPERONE ASF1"/>
    <property type="match status" value="1"/>
</dbReference>
<keyword evidence="8" id="KW-1185">Reference proteome</keyword>
<dbReference type="GO" id="GO:0000785">
    <property type="term" value="C:chromatin"/>
    <property type="evidence" value="ECO:0007669"/>
    <property type="project" value="TreeGrafter"/>
</dbReference>
<keyword evidence="6" id="KW-0539">Nucleus</keyword>
<reference evidence="7" key="1">
    <citation type="submission" date="2010-02" db="EMBL/GenBank/DDBJ databases">
        <title>Sequencing and annotation of the Blastocystis hominis genome.</title>
        <authorList>
            <person name="Wincker P."/>
        </authorList>
    </citation>
    <scope>NUCLEOTIDE SEQUENCE</scope>
    <source>
        <strain evidence="7">Singapore isolate B</strain>
    </source>
</reference>
<accession>D8M3M0</accession>
<organism evidence="7">
    <name type="scientific">Blastocystis hominis</name>
    <dbReference type="NCBI Taxonomy" id="12968"/>
    <lineage>
        <taxon>Eukaryota</taxon>
        <taxon>Sar</taxon>
        <taxon>Stramenopiles</taxon>
        <taxon>Bigyra</taxon>
        <taxon>Opalozoa</taxon>
        <taxon>Opalinata</taxon>
        <taxon>Blastocystidae</taxon>
        <taxon>Blastocystis</taxon>
    </lineage>
</organism>
<dbReference type="InterPro" id="IPR006818">
    <property type="entry name" value="ASF1-like"/>
</dbReference>
<keyword evidence="4" id="KW-0804">Transcription</keyword>
<dbReference type="FunCoup" id="D8M3M0">
    <property type="interactions" value="319"/>
</dbReference>